<dbReference type="AlphaFoldDB" id="A0AAN9IDK9"/>
<sequence>MDMQPKTEHGSPQPVFTSSFSNHANLDDMSVPQLVSRMRTASRRDEFDSLEKVLVAKDAKLKDEVTSLQVKYEMERLNKLQAEEEMKKKDEECQKGKRAKELYQKLLKEVKESELVNMETIKELRDKNIGLLDENCKLKELITKLVDDSIALAKLRVKVSELEDESVEFEARKKNWEDGMLLTSVDASGSGGNVEWEEPKAEPQELSELNEMDVVAMNGPAFASDFGTNIIDIKDSDDDQTHPRQEENLSSRSSWNLEDGKLFEEPHYCCQMVLLYL</sequence>
<proteinExistence type="predicted"/>
<accession>A0AAN9IDK9</accession>
<evidence type="ECO:0000313" key="3">
    <source>
        <dbReference type="EMBL" id="KAK7276938.1"/>
    </source>
</evidence>
<evidence type="ECO:0000256" key="1">
    <source>
        <dbReference type="SAM" id="Coils"/>
    </source>
</evidence>
<feature type="region of interest" description="Disordered" evidence="2">
    <location>
        <begin position="1"/>
        <end position="28"/>
    </location>
</feature>
<protein>
    <submittedName>
        <fullName evidence="3">Uncharacterized protein</fullName>
    </submittedName>
</protein>
<feature type="compositionally biased region" description="Polar residues" evidence="2">
    <location>
        <begin position="14"/>
        <end position="24"/>
    </location>
</feature>
<gene>
    <name evidence="3" type="ORF">RIF29_18087</name>
</gene>
<comment type="caution">
    <text evidence="3">The sequence shown here is derived from an EMBL/GenBank/DDBJ whole genome shotgun (WGS) entry which is preliminary data.</text>
</comment>
<feature type="coiled-coil region" evidence="1">
    <location>
        <begin position="72"/>
        <end position="99"/>
    </location>
</feature>
<keyword evidence="1" id="KW-0175">Coiled coil</keyword>
<evidence type="ECO:0000313" key="4">
    <source>
        <dbReference type="Proteomes" id="UP001372338"/>
    </source>
</evidence>
<feature type="coiled-coil region" evidence="1">
    <location>
        <begin position="152"/>
        <end position="179"/>
    </location>
</feature>
<keyword evidence="4" id="KW-1185">Reference proteome</keyword>
<evidence type="ECO:0000256" key="2">
    <source>
        <dbReference type="SAM" id="MobiDB-lite"/>
    </source>
</evidence>
<dbReference type="Proteomes" id="UP001372338">
    <property type="component" value="Unassembled WGS sequence"/>
</dbReference>
<name>A0AAN9IDK9_CROPI</name>
<organism evidence="3 4">
    <name type="scientific">Crotalaria pallida</name>
    <name type="common">Smooth rattlebox</name>
    <name type="synonym">Crotalaria striata</name>
    <dbReference type="NCBI Taxonomy" id="3830"/>
    <lineage>
        <taxon>Eukaryota</taxon>
        <taxon>Viridiplantae</taxon>
        <taxon>Streptophyta</taxon>
        <taxon>Embryophyta</taxon>
        <taxon>Tracheophyta</taxon>
        <taxon>Spermatophyta</taxon>
        <taxon>Magnoliopsida</taxon>
        <taxon>eudicotyledons</taxon>
        <taxon>Gunneridae</taxon>
        <taxon>Pentapetalae</taxon>
        <taxon>rosids</taxon>
        <taxon>fabids</taxon>
        <taxon>Fabales</taxon>
        <taxon>Fabaceae</taxon>
        <taxon>Papilionoideae</taxon>
        <taxon>50 kb inversion clade</taxon>
        <taxon>genistoids sensu lato</taxon>
        <taxon>core genistoids</taxon>
        <taxon>Crotalarieae</taxon>
        <taxon>Crotalaria</taxon>
    </lineage>
</organism>
<reference evidence="3 4" key="1">
    <citation type="submission" date="2024-01" db="EMBL/GenBank/DDBJ databases">
        <title>The genomes of 5 underutilized Papilionoideae crops provide insights into root nodulation and disease resistanc.</title>
        <authorList>
            <person name="Yuan L."/>
        </authorList>
    </citation>
    <scope>NUCLEOTIDE SEQUENCE [LARGE SCALE GENOMIC DNA]</scope>
    <source>
        <strain evidence="3">ZHUSHIDOU_FW_LH</strain>
        <tissue evidence="3">Leaf</tissue>
    </source>
</reference>
<dbReference type="EMBL" id="JAYWIO010000003">
    <property type="protein sequence ID" value="KAK7276938.1"/>
    <property type="molecule type" value="Genomic_DNA"/>
</dbReference>
<feature type="region of interest" description="Disordered" evidence="2">
    <location>
        <begin position="233"/>
        <end position="253"/>
    </location>
</feature>
<feature type="compositionally biased region" description="Basic and acidic residues" evidence="2">
    <location>
        <begin position="239"/>
        <end position="249"/>
    </location>
</feature>